<protein>
    <submittedName>
        <fullName evidence="1">Uncharacterized protein</fullName>
    </submittedName>
</protein>
<dbReference type="AlphaFoldDB" id="A0A9K3L9A3"/>
<proteinExistence type="predicted"/>
<name>A0A9K3L9A3_9STRA</name>
<comment type="caution">
    <text evidence="1">The sequence shown here is derived from an EMBL/GenBank/DDBJ whole genome shotgun (WGS) entry which is preliminary data.</text>
</comment>
<dbReference type="OrthoDB" id="10264491at2759"/>
<gene>
    <name evidence="1" type="ORF">IV203_014459</name>
</gene>
<accession>A0A9K3L9A3</accession>
<sequence>MSKEEYKAATTAKAGELISSFVNKVMELYTKDGEVVLSRFAMLAESIPTNNQMKGDMLRPGIDNSITEVNSFDMRKLDPLNNLIISTSATLSLRDIGGYVYATNDWIWIVSTYWGFGEDSKDDEKVTVFLGFRLDGASSSLSVLGILPGSLLSPFSINFYQDPVSGEEYIRAGHN</sequence>
<keyword evidence="2" id="KW-1185">Reference proteome</keyword>
<evidence type="ECO:0000313" key="2">
    <source>
        <dbReference type="Proteomes" id="UP000693970"/>
    </source>
</evidence>
<reference evidence="1" key="1">
    <citation type="journal article" date="2021" name="Sci. Rep.">
        <title>Diploid genomic architecture of Nitzschia inconspicua, an elite biomass production diatom.</title>
        <authorList>
            <person name="Oliver A."/>
            <person name="Podell S."/>
            <person name="Pinowska A."/>
            <person name="Traller J.C."/>
            <person name="Smith S.R."/>
            <person name="McClure R."/>
            <person name="Beliaev A."/>
            <person name="Bohutskyi P."/>
            <person name="Hill E.A."/>
            <person name="Rabines A."/>
            <person name="Zheng H."/>
            <person name="Allen L.Z."/>
            <person name="Kuo A."/>
            <person name="Grigoriev I.V."/>
            <person name="Allen A.E."/>
            <person name="Hazlebeck D."/>
            <person name="Allen E.E."/>
        </authorList>
    </citation>
    <scope>NUCLEOTIDE SEQUENCE</scope>
    <source>
        <strain evidence="1">Hildebrandi</strain>
    </source>
</reference>
<evidence type="ECO:0000313" key="1">
    <source>
        <dbReference type="EMBL" id="KAG7357872.1"/>
    </source>
</evidence>
<dbReference type="EMBL" id="JAGRRH010000014">
    <property type="protein sequence ID" value="KAG7357872.1"/>
    <property type="molecule type" value="Genomic_DNA"/>
</dbReference>
<dbReference type="Proteomes" id="UP000693970">
    <property type="component" value="Unassembled WGS sequence"/>
</dbReference>
<reference evidence="1" key="2">
    <citation type="submission" date="2021-04" db="EMBL/GenBank/DDBJ databases">
        <authorList>
            <person name="Podell S."/>
        </authorList>
    </citation>
    <scope>NUCLEOTIDE SEQUENCE</scope>
    <source>
        <strain evidence="1">Hildebrandi</strain>
    </source>
</reference>
<organism evidence="1 2">
    <name type="scientific">Nitzschia inconspicua</name>
    <dbReference type="NCBI Taxonomy" id="303405"/>
    <lineage>
        <taxon>Eukaryota</taxon>
        <taxon>Sar</taxon>
        <taxon>Stramenopiles</taxon>
        <taxon>Ochrophyta</taxon>
        <taxon>Bacillariophyta</taxon>
        <taxon>Bacillariophyceae</taxon>
        <taxon>Bacillariophycidae</taxon>
        <taxon>Bacillariales</taxon>
        <taxon>Bacillariaceae</taxon>
        <taxon>Nitzschia</taxon>
    </lineage>
</organism>